<dbReference type="PRINTS" id="PR00081">
    <property type="entry name" value="GDHRDH"/>
</dbReference>
<dbReference type="Gene3D" id="3.40.50.720">
    <property type="entry name" value="NAD(P)-binding Rossmann-like Domain"/>
    <property type="match status" value="1"/>
</dbReference>
<dbReference type="InterPro" id="IPR057326">
    <property type="entry name" value="KR_dom"/>
</dbReference>
<dbReference type="GO" id="GO:0006633">
    <property type="term" value="P:fatty acid biosynthetic process"/>
    <property type="evidence" value="ECO:0007669"/>
    <property type="project" value="TreeGrafter"/>
</dbReference>
<keyword evidence="5" id="KW-1185">Reference proteome</keyword>
<dbReference type="GO" id="GO:0016616">
    <property type="term" value="F:oxidoreductase activity, acting on the CH-OH group of donors, NAD or NADP as acceptor"/>
    <property type="evidence" value="ECO:0007669"/>
    <property type="project" value="TreeGrafter"/>
</dbReference>
<dbReference type="Proteomes" id="UP000249363">
    <property type="component" value="Unassembled WGS sequence"/>
</dbReference>
<dbReference type="PANTHER" id="PTHR42760">
    <property type="entry name" value="SHORT-CHAIN DEHYDROGENASES/REDUCTASES FAMILY MEMBER"/>
    <property type="match status" value="1"/>
</dbReference>
<dbReference type="CDD" id="cd05233">
    <property type="entry name" value="SDR_c"/>
    <property type="match status" value="1"/>
</dbReference>
<dbReference type="InterPro" id="IPR036291">
    <property type="entry name" value="NAD(P)-bd_dom_sf"/>
</dbReference>
<evidence type="ECO:0000313" key="5">
    <source>
        <dbReference type="Proteomes" id="UP000249363"/>
    </source>
</evidence>
<dbReference type="InterPro" id="IPR020904">
    <property type="entry name" value="Sc_DH/Rdtase_CS"/>
</dbReference>
<accession>A0A364L9U8</accession>
<dbReference type="InterPro" id="IPR002347">
    <property type="entry name" value="SDR_fam"/>
</dbReference>
<dbReference type="SUPFAM" id="SSF51735">
    <property type="entry name" value="NAD(P)-binding Rossmann-fold domains"/>
    <property type="match status" value="1"/>
</dbReference>
<dbReference type="PRINTS" id="PR00080">
    <property type="entry name" value="SDRFAMILY"/>
</dbReference>
<reference evidence="4 5" key="1">
    <citation type="journal article" date="2017" name="Biotechnol. Biofuels">
        <title>Differential beta-glucosidase expression as a function of carbon source availability in Talaromyces amestolkiae: a genomic and proteomic approach.</title>
        <authorList>
            <person name="de Eugenio L.I."/>
            <person name="Mendez-Liter J.A."/>
            <person name="Nieto-Dominguez M."/>
            <person name="Alonso L."/>
            <person name="Gil-Munoz J."/>
            <person name="Barriuso J."/>
            <person name="Prieto A."/>
            <person name="Martinez M.J."/>
        </authorList>
    </citation>
    <scope>NUCLEOTIDE SEQUENCE [LARGE SCALE GENOMIC DNA]</scope>
    <source>
        <strain evidence="4 5">CIB</strain>
    </source>
</reference>
<evidence type="ECO:0000256" key="2">
    <source>
        <dbReference type="ARBA" id="ARBA00022857"/>
    </source>
</evidence>
<comment type="caution">
    <text evidence="4">The sequence shown here is derived from an EMBL/GenBank/DDBJ whole genome shotgun (WGS) entry which is preliminary data.</text>
</comment>
<dbReference type="FunFam" id="3.40.50.720:FF:000084">
    <property type="entry name" value="Short-chain dehydrogenase reductase"/>
    <property type="match status" value="1"/>
</dbReference>
<dbReference type="PANTHER" id="PTHR42760:SF45">
    <property type="entry name" value="SHORT CHAIN DEHYDROGENASE_REDUCTASE FAMILY PROTEIN, PUTATIVE (AFU_ORTHOLOGUE AFUA_3G09150)-RELATED"/>
    <property type="match status" value="1"/>
</dbReference>
<dbReference type="GeneID" id="63797804"/>
<dbReference type="PROSITE" id="PS00061">
    <property type="entry name" value="ADH_SHORT"/>
    <property type="match status" value="1"/>
</dbReference>
<dbReference type="AlphaFoldDB" id="A0A364L9U8"/>
<feature type="domain" description="Ketoreductase" evidence="3">
    <location>
        <begin position="11"/>
        <end position="193"/>
    </location>
</feature>
<keyword evidence="2" id="KW-0521">NADP</keyword>
<name>A0A364L9U8_TALAM</name>
<proteinExistence type="inferred from homology"/>
<protein>
    <recommendedName>
        <fullName evidence="3">Ketoreductase domain-containing protein</fullName>
    </recommendedName>
</protein>
<evidence type="ECO:0000259" key="3">
    <source>
        <dbReference type="SMART" id="SM00822"/>
    </source>
</evidence>
<dbReference type="OrthoDB" id="4221234at2759"/>
<sequence length="249" mass="25843">MRAMSTEFQGKVIAITGAASGIGLETAKLLAARGAKVSLADISGPALEEAVASIQNAGGAATSKVVDVGNREEVEAWITHTVNHYNQKLDGAVNLAGVLPKQAMIAGIEDIDQEDWDRVLGVNINGTLNCLRAELKVMSSKSSIVNAASVGGIKGMVKNGAYVTSKHAVVGLTRAAAAEGAEKGIRVNAIAPGPIDTPMLKKKDGIWPMIPMKRAGQAREVAELIAWLLCDGSTYITGTIQVIDGGWSG</sequence>
<evidence type="ECO:0000313" key="4">
    <source>
        <dbReference type="EMBL" id="RAO72578.1"/>
    </source>
</evidence>
<dbReference type="STRING" id="1196081.A0A364L9U8"/>
<dbReference type="Pfam" id="PF13561">
    <property type="entry name" value="adh_short_C2"/>
    <property type="match status" value="1"/>
</dbReference>
<dbReference type="RefSeq" id="XP_040737092.1">
    <property type="nucleotide sequence ID" value="XM_040881412.1"/>
</dbReference>
<organism evidence="4 5">
    <name type="scientific">Talaromyces amestolkiae</name>
    <dbReference type="NCBI Taxonomy" id="1196081"/>
    <lineage>
        <taxon>Eukaryota</taxon>
        <taxon>Fungi</taxon>
        <taxon>Dikarya</taxon>
        <taxon>Ascomycota</taxon>
        <taxon>Pezizomycotina</taxon>
        <taxon>Eurotiomycetes</taxon>
        <taxon>Eurotiomycetidae</taxon>
        <taxon>Eurotiales</taxon>
        <taxon>Trichocomaceae</taxon>
        <taxon>Talaromyces</taxon>
        <taxon>Talaromyces sect. Talaromyces</taxon>
    </lineage>
</organism>
<dbReference type="GO" id="GO:0048038">
    <property type="term" value="F:quinone binding"/>
    <property type="evidence" value="ECO:0007669"/>
    <property type="project" value="TreeGrafter"/>
</dbReference>
<gene>
    <name evidence="4" type="ORF">BHQ10_008590</name>
</gene>
<dbReference type="EMBL" id="MIKG01000020">
    <property type="protein sequence ID" value="RAO72578.1"/>
    <property type="molecule type" value="Genomic_DNA"/>
</dbReference>
<evidence type="ECO:0000256" key="1">
    <source>
        <dbReference type="ARBA" id="ARBA00006484"/>
    </source>
</evidence>
<comment type="similarity">
    <text evidence="1">Belongs to the short-chain dehydrogenases/reductases (SDR) family.</text>
</comment>
<dbReference type="SMART" id="SM00822">
    <property type="entry name" value="PKS_KR"/>
    <property type="match status" value="1"/>
</dbReference>